<dbReference type="AlphaFoldDB" id="D2VJB0"/>
<dbReference type="Proteomes" id="UP000006671">
    <property type="component" value="Unassembled WGS sequence"/>
</dbReference>
<dbReference type="PANTHER" id="PTHR10845:SF192">
    <property type="entry name" value="DOUBLE HIT, ISOFORM B"/>
    <property type="match status" value="1"/>
</dbReference>
<dbReference type="OrthoDB" id="10433361at2759"/>
<feature type="transmembrane region" description="Helical" evidence="2">
    <location>
        <begin position="392"/>
        <end position="415"/>
    </location>
</feature>
<dbReference type="RefSeq" id="XP_002675909.1">
    <property type="nucleotide sequence ID" value="XM_002675863.1"/>
</dbReference>
<accession>D2VJB0</accession>
<feature type="region of interest" description="Disordered" evidence="1">
    <location>
        <begin position="612"/>
        <end position="650"/>
    </location>
</feature>
<dbReference type="SUPFAM" id="SSF48097">
    <property type="entry name" value="Regulator of G-protein signaling, RGS"/>
    <property type="match status" value="1"/>
</dbReference>
<feature type="region of interest" description="Disordered" evidence="1">
    <location>
        <begin position="212"/>
        <end position="271"/>
    </location>
</feature>
<dbReference type="Gene3D" id="1.10.167.10">
    <property type="entry name" value="Regulator of G-protein Signalling 4, domain 2"/>
    <property type="match status" value="1"/>
</dbReference>
<evidence type="ECO:0000256" key="3">
    <source>
        <dbReference type="SAM" id="SignalP"/>
    </source>
</evidence>
<dbReference type="Pfam" id="PF00615">
    <property type="entry name" value="RGS"/>
    <property type="match status" value="1"/>
</dbReference>
<keyword evidence="3" id="KW-0732">Signal</keyword>
<name>D2VJB0_NAEGR</name>
<keyword evidence="2" id="KW-1133">Transmembrane helix</keyword>
<proteinExistence type="predicted"/>
<dbReference type="PROSITE" id="PS50132">
    <property type="entry name" value="RGS"/>
    <property type="match status" value="1"/>
</dbReference>
<protein>
    <recommendedName>
        <fullName evidence="4">RGS domain-containing protein</fullName>
    </recommendedName>
</protein>
<feature type="compositionally biased region" description="Basic and acidic residues" evidence="1">
    <location>
        <begin position="639"/>
        <end position="650"/>
    </location>
</feature>
<dbReference type="VEuPathDB" id="AmoebaDB:NAEGRDRAFT_58380"/>
<gene>
    <name evidence="5" type="ORF">NAEGRDRAFT_58380</name>
</gene>
<feature type="transmembrane region" description="Helical" evidence="2">
    <location>
        <begin position="421"/>
        <end position="446"/>
    </location>
</feature>
<evidence type="ECO:0000259" key="4">
    <source>
        <dbReference type="PROSITE" id="PS50132"/>
    </source>
</evidence>
<evidence type="ECO:0000313" key="6">
    <source>
        <dbReference type="Proteomes" id="UP000006671"/>
    </source>
</evidence>
<feature type="chain" id="PRO_5003037600" description="RGS domain-containing protein" evidence="3">
    <location>
        <begin position="20"/>
        <end position="650"/>
    </location>
</feature>
<evidence type="ECO:0000256" key="2">
    <source>
        <dbReference type="SAM" id="Phobius"/>
    </source>
</evidence>
<evidence type="ECO:0000313" key="5">
    <source>
        <dbReference type="EMBL" id="EFC43165.1"/>
    </source>
</evidence>
<dbReference type="InterPro" id="IPR044926">
    <property type="entry name" value="RGS_subdomain_2"/>
</dbReference>
<keyword evidence="2" id="KW-0812">Transmembrane</keyword>
<dbReference type="GeneID" id="8853226"/>
<keyword evidence="2" id="KW-0472">Membrane</keyword>
<feature type="signal peptide" evidence="3">
    <location>
        <begin position="1"/>
        <end position="19"/>
    </location>
</feature>
<feature type="domain" description="RGS" evidence="4">
    <location>
        <begin position="459"/>
        <end position="554"/>
    </location>
</feature>
<dbReference type="InParanoid" id="D2VJB0"/>
<feature type="transmembrane region" description="Helical" evidence="2">
    <location>
        <begin position="355"/>
        <end position="380"/>
    </location>
</feature>
<dbReference type="EMBL" id="GG738875">
    <property type="protein sequence ID" value="EFC43165.1"/>
    <property type="molecule type" value="Genomic_DNA"/>
</dbReference>
<feature type="compositionally biased region" description="Polar residues" evidence="1">
    <location>
        <begin position="212"/>
        <end position="248"/>
    </location>
</feature>
<feature type="transmembrane region" description="Helical" evidence="2">
    <location>
        <begin position="143"/>
        <end position="166"/>
    </location>
</feature>
<dbReference type="PANTHER" id="PTHR10845">
    <property type="entry name" value="REGULATOR OF G PROTEIN SIGNALING"/>
    <property type="match status" value="1"/>
</dbReference>
<sequence>MQRVAFLLLLIAFCLQVTALDDIFTQQDIGNFIDKSQVEEVYVYERLHSNLITIRNKLDIWQVNQSLTNSTNTTNYGGCNPILFQLGDFSRDGPNVIYSICPDTWLSTAVSITFLTAYVILLIVTGIGLYIKRHSPHIKARNITYMLLTMIANLGFIAVHCLRFMIGRRIFPCSIYVLSFFIVPPGILLPSVFRLWRLYLMHRLNLQKTSEVSSQKENSAGNETKATMPTVQSTSSVPAKVLSPSTPNLEKDCKNPETTDSTQDSYSDDNNSYWNDNELELKKNAKIQMILNILLSHKFVIATYVISFVFHILLFIFFGSIEEGINSQDPSKQRVFMGEGGFFVSTRGCLISSTITIIVAIEALFYVVIEIILLILCAIIPRDTWFIKRESIASTILIFFAIILFAICGFIPQISKLTDFLIPYGFIVMGYSFVEVIMCVLCPILYSNGLRREHLAESELKQFLRNKKTFNILLDFARRSYCPESVMCYDDIERFKLTNKRNRKRAALHIIKTYLKPHAPLELNFQKSAQTYEQLIQLLETSPTIDTTFFDSIQWHCVEDMTDVFERLKNQSKKTRDILQQWREEAGIDQVGNVNNQQQELKNTMKLIDSMSSVPSTPSVVTSEASNGVAMDSTNSVTLEKEVKSPESNL</sequence>
<feature type="compositionally biased region" description="Low complexity" evidence="1">
    <location>
        <begin position="258"/>
        <end position="271"/>
    </location>
</feature>
<evidence type="ECO:0000256" key="1">
    <source>
        <dbReference type="SAM" id="MobiDB-lite"/>
    </source>
</evidence>
<reference evidence="5 6" key="1">
    <citation type="journal article" date="2010" name="Cell">
        <title>The genome of Naegleria gruberi illuminates early eukaryotic versatility.</title>
        <authorList>
            <person name="Fritz-Laylin L.K."/>
            <person name="Prochnik S.E."/>
            <person name="Ginger M.L."/>
            <person name="Dacks J.B."/>
            <person name="Carpenter M.L."/>
            <person name="Field M.C."/>
            <person name="Kuo A."/>
            <person name="Paredez A."/>
            <person name="Chapman J."/>
            <person name="Pham J."/>
            <person name="Shu S."/>
            <person name="Neupane R."/>
            <person name="Cipriano M."/>
            <person name="Mancuso J."/>
            <person name="Tu H."/>
            <person name="Salamov A."/>
            <person name="Lindquist E."/>
            <person name="Shapiro H."/>
            <person name="Lucas S."/>
            <person name="Grigoriev I.V."/>
            <person name="Cande W.Z."/>
            <person name="Fulton C."/>
            <person name="Rokhsar D.S."/>
            <person name="Dawson S.C."/>
        </authorList>
    </citation>
    <scope>NUCLEOTIDE SEQUENCE [LARGE SCALE GENOMIC DNA]</scope>
    <source>
        <strain evidence="5 6">NEG-M</strain>
    </source>
</reference>
<organism evidence="6">
    <name type="scientific">Naegleria gruberi</name>
    <name type="common">Amoeba</name>
    <dbReference type="NCBI Taxonomy" id="5762"/>
    <lineage>
        <taxon>Eukaryota</taxon>
        <taxon>Discoba</taxon>
        <taxon>Heterolobosea</taxon>
        <taxon>Tetramitia</taxon>
        <taxon>Eutetramitia</taxon>
        <taxon>Vahlkampfiidae</taxon>
        <taxon>Naegleria</taxon>
    </lineage>
</organism>
<feature type="transmembrane region" description="Helical" evidence="2">
    <location>
        <begin position="105"/>
        <end position="131"/>
    </location>
</feature>
<dbReference type="InterPro" id="IPR036305">
    <property type="entry name" value="RGS_sf"/>
</dbReference>
<feature type="compositionally biased region" description="Low complexity" evidence="1">
    <location>
        <begin position="612"/>
        <end position="623"/>
    </location>
</feature>
<dbReference type="InterPro" id="IPR016137">
    <property type="entry name" value="RGS"/>
</dbReference>
<dbReference type="KEGG" id="ngr:NAEGRDRAFT_58380"/>
<keyword evidence="6" id="KW-1185">Reference proteome</keyword>
<feature type="transmembrane region" description="Helical" evidence="2">
    <location>
        <begin position="299"/>
        <end position="321"/>
    </location>
</feature>
<feature type="transmembrane region" description="Helical" evidence="2">
    <location>
        <begin position="178"/>
        <end position="196"/>
    </location>
</feature>